<dbReference type="InterPro" id="IPR001261">
    <property type="entry name" value="ArgE/DapE_CS"/>
</dbReference>
<dbReference type="AlphaFoldDB" id="A0A6C1EFJ1"/>
<keyword evidence="5" id="KW-0121">Carboxypeptidase</keyword>
<evidence type="ECO:0000256" key="12">
    <source>
        <dbReference type="ARBA" id="ARBA00022989"/>
    </source>
</evidence>
<feature type="binding site" evidence="16">
    <location>
        <position position="205"/>
    </location>
    <ligand>
        <name>Zn(2+)</name>
        <dbReference type="ChEBI" id="CHEBI:29105"/>
        <label>1</label>
    </ligand>
</feature>
<evidence type="ECO:0000256" key="5">
    <source>
        <dbReference type="ARBA" id="ARBA00022645"/>
    </source>
</evidence>
<dbReference type="GO" id="GO:0000328">
    <property type="term" value="C:fungal-type vacuole lumen"/>
    <property type="evidence" value="ECO:0007669"/>
    <property type="project" value="TreeGrafter"/>
</dbReference>
<feature type="binding site" evidence="16">
    <location>
        <position position="548"/>
    </location>
    <ligand>
        <name>Zn(2+)</name>
        <dbReference type="ChEBI" id="CHEBI:29105"/>
        <label>1</label>
    </ligand>
</feature>
<dbReference type="PANTHER" id="PTHR45962:SF1">
    <property type="entry name" value="N-FATTY-ACYL-AMINO ACID SYNTHASE_HYDROLASE PM20D1"/>
    <property type="match status" value="1"/>
</dbReference>
<dbReference type="Gene3D" id="1.10.150.900">
    <property type="match status" value="1"/>
</dbReference>
<dbReference type="FunFam" id="3.40.630.10:FF:000098">
    <property type="entry name" value="Gly-Xaa carboxypeptidase"/>
    <property type="match status" value="1"/>
</dbReference>
<dbReference type="SUPFAM" id="SSF55031">
    <property type="entry name" value="Bacterial exopeptidase dimerisation domain"/>
    <property type="match status" value="1"/>
</dbReference>
<evidence type="ECO:0000256" key="14">
    <source>
        <dbReference type="ARBA" id="ARBA00023180"/>
    </source>
</evidence>
<feature type="domain" description="Peptidase M20 dimerisation" evidence="18">
    <location>
        <begin position="288"/>
        <end position="429"/>
    </location>
</feature>
<keyword evidence="8 16" id="KW-0479">Metal-binding</keyword>
<dbReference type="InterPro" id="IPR017141">
    <property type="entry name" value="Pept_M20_carboxypep"/>
</dbReference>
<dbReference type="EMBL" id="CP049012">
    <property type="protein sequence ID" value="QID87845.1"/>
    <property type="molecule type" value="Genomic_DNA"/>
</dbReference>
<evidence type="ECO:0000256" key="8">
    <source>
        <dbReference type="ARBA" id="ARBA00022723"/>
    </source>
</evidence>
<keyword evidence="4" id="KW-1017">Isopeptide bond</keyword>
<dbReference type="SUPFAM" id="SSF53187">
    <property type="entry name" value="Zn-dependent exopeptidases"/>
    <property type="match status" value="1"/>
</dbReference>
<dbReference type="Pfam" id="PF01546">
    <property type="entry name" value="Peptidase_M20"/>
    <property type="match status" value="1"/>
</dbReference>
<dbReference type="OrthoDB" id="3064516at2759"/>
<accession>A0A6C1EFJ1</accession>
<proteinExistence type="inferred from homology"/>
<keyword evidence="10 16" id="KW-0862">Zinc</keyword>
<dbReference type="InterPro" id="IPR047177">
    <property type="entry name" value="Pept_M20A"/>
</dbReference>
<dbReference type="GO" id="GO:0016020">
    <property type="term" value="C:membrane"/>
    <property type="evidence" value="ECO:0007669"/>
    <property type="project" value="UniProtKB-SubCell"/>
</dbReference>
<dbReference type="PANTHER" id="PTHR45962">
    <property type="entry name" value="N-FATTY-ACYL-AMINO ACID SYNTHASE/HYDROLASE PM20D1"/>
    <property type="match status" value="1"/>
</dbReference>
<dbReference type="GO" id="GO:0051603">
    <property type="term" value="P:proteolysis involved in protein catabolic process"/>
    <property type="evidence" value="ECO:0007669"/>
    <property type="project" value="TreeGrafter"/>
</dbReference>
<evidence type="ECO:0000256" key="2">
    <source>
        <dbReference type="ARBA" id="ARBA00004167"/>
    </source>
</evidence>
<evidence type="ECO:0000256" key="6">
    <source>
        <dbReference type="ARBA" id="ARBA00022670"/>
    </source>
</evidence>
<dbReference type="InterPro" id="IPR036264">
    <property type="entry name" value="Bact_exopeptidase_dim_dom"/>
</dbReference>
<keyword evidence="9" id="KW-0378">Hydrolase</keyword>
<name>A0A6C1EFJ1_SACPS</name>
<evidence type="ECO:0000256" key="16">
    <source>
        <dbReference type="PIRSR" id="PIRSR037217-2"/>
    </source>
</evidence>
<dbReference type="GO" id="GO:0004181">
    <property type="term" value="F:metallocarboxypeptidase activity"/>
    <property type="evidence" value="ECO:0007669"/>
    <property type="project" value="InterPro"/>
</dbReference>
<feature type="active site" evidence="15">
    <location>
        <position position="170"/>
    </location>
</feature>
<gene>
    <name evidence="19" type="ORF">GRS66_010537</name>
</gene>
<evidence type="ECO:0000256" key="15">
    <source>
        <dbReference type="PIRSR" id="PIRSR037217-1"/>
    </source>
</evidence>
<dbReference type="Gene3D" id="3.40.630.10">
    <property type="entry name" value="Zn peptidases"/>
    <property type="match status" value="1"/>
</dbReference>
<evidence type="ECO:0000256" key="11">
    <source>
        <dbReference type="ARBA" id="ARBA00022843"/>
    </source>
</evidence>
<keyword evidence="12" id="KW-1133">Transmembrane helix</keyword>
<evidence type="ECO:0000256" key="4">
    <source>
        <dbReference type="ARBA" id="ARBA00022499"/>
    </source>
</evidence>
<feature type="binding site" evidence="16">
    <location>
        <position position="205"/>
    </location>
    <ligand>
        <name>Zn(2+)</name>
        <dbReference type="ChEBI" id="CHEBI:29105"/>
        <label>2</label>
    </ligand>
</feature>
<keyword evidence="20" id="KW-1185">Reference proteome</keyword>
<keyword evidence="7" id="KW-0812">Transmembrane</keyword>
<keyword evidence="6" id="KW-0645">Protease</keyword>
<dbReference type="PIRSF" id="PIRSF037217">
    <property type="entry name" value="Carboxypeptidase_S"/>
    <property type="match status" value="1"/>
</dbReference>
<sequence>MSEPQHASIKDERPSGQPTPAHSKYKKFVLPLIGLLTLGFAYISRSTGNASNSTFEVPVSQHCVKSKPYYPSFNKSVNLILNDKQFKIDSIKKLSGAIQIPTEISDVNPQPDSDLEYYSEFFKLHKYFEETFPLVHSHLKVEKVNKLGLLYTWEGSDPSLKPILFMAHQDVVPVNRELWDSWDYPPFSGHYDSETDYIWGRDSIDCKNLLLAELEGIEQLLLDGYQPKRSVILSVGFDEESSGFFGAKALASLLLERYGPNSMFSIMDEGAGLLKFRDNLYVAAAVNAEKGYVDVNIAVHGHGGHSSVQPDHTTIGVASELIFMMENDPFNYDFSLDNPIYDVLQCVAEHSTFLPPHIKDAILKAPVDEDERKLLTEFASSRRDLRDMIRTTRAVDIINGGVKANALPGLTSFVINHRVDIHSSVNETVENDLYWAKVIAKKHGYGLAYHDEVIIPETKLGHISLNYEKMLEPAPVSPTSGHVWDIFAGTVENLFQNEILADNKDAEVYVTGGLFSGNTDTKYYWDLSRNIYRFVASVFPLQQLRTIHSVNEHISASSHMSAIAFVYEYIVNVNEYGHD</sequence>
<keyword evidence="11" id="KW-0832">Ubl conjugation</keyword>
<dbReference type="PROSITE" id="PS00758">
    <property type="entry name" value="ARGE_DAPE_CPG2_1"/>
    <property type="match status" value="1"/>
</dbReference>
<keyword evidence="13" id="KW-0472">Membrane</keyword>
<evidence type="ECO:0000256" key="9">
    <source>
        <dbReference type="ARBA" id="ARBA00022801"/>
    </source>
</evidence>
<dbReference type="InterPro" id="IPR011650">
    <property type="entry name" value="Peptidase_M20_dimer"/>
</dbReference>
<feature type="region of interest" description="Disordered" evidence="17">
    <location>
        <begin position="1"/>
        <end position="20"/>
    </location>
</feature>
<dbReference type="Proteomes" id="UP000501346">
    <property type="component" value="Chromosome SeXV-SeVIII"/>
</dbReference>
<feature type="binding site" evidence="16">
    <location>
        <position position="268"/>
    </location>
    <ligand>
        <name>Zn(2+)</name>
        <dbReference type="ChEBI" id="CHEBI:29105"/>
        <label>2</label>
    </ligand>
</feature>
<dbReference type="GO" id="GO:0046872">
    <property type="term" value="F:metal ion binding"/>
    <property type="evidence" value="ECO:0007669"/>
    <property type="project" value="UniProtKB-KW"/>
</dbReference>
<dbReference type="CDD" id="cd05674">
    <property type="entry name" value="M20_yscS"/>
    <property type="match status" value="1"/>
</dbReference>
<comment type="subcellular location">
    <subcellularLocation>
        <location evidence="2">Membrane</location>
        <topology evidence="2">Single-pass membrane protein</topology>
    </subcellularLocation>
</comment>
<evidence type="ECO:0000256" key="3">
    <source>
        <dbReference type="ARBA" id="ARBA00006247"/>
    </source>
</evidence>
<evidence type="ECO:0000256" key="7">
    <source>
        <dbReference type="ARBA" id="ARBA00022692"/>
    </source>
</evidence>
<feature type="binding site" evidence="16">
    <location>
        <position position="240"/>
    </location>
    <ligand>
        <name>Zn(2+)</name>
        <dbReference type="ChEBI" id="CHEBI:29105"/>
        <label>1</label>
    </ligand>
</feature>
<keyword evidence="14" id="KW-0325">Glycoprotein</keyword>
<evidence type="ECO:0000256" key="10">
    <source>
        <dbReference type="ARBA" id="ARBA00022833"/>
    </source>
</evidence>
<evidence type="ECO:0000313" key="19">
    <source>
        <dbReference type="EMBL" id="QID87845.1"/>
    </source>
</evidence>
<evidence type="ECO:0000256" key="17">
    <source>
        <dbReference type="SAM" id="MobiDB-lite"/>
    </source>
</evidence>
<dbReference type="InterPro" id="IPR002933">
    <property type="entry name" value="Peptidase_M20"/>
</dbReference>
<evidence type="ECO:0000313" key="20">
    <source>
        <dbReference type="Proteomes" id="UP000501346"/>
    </source>
</evidence>
<evidence type="ECO:0000256" key="1">
    <source>
        <dbReference type="ARBA" id="ARBA00001947"/>
    </source>
</evidence>
<protein>
    <recommendedName>
        <fullName evidence="18">Peptidase M20 dimerisation domain-containing protein</fullName>
    </recommendedName>
</protein>
<evidence type="ECO:0000259" key="18">
    <source>
        <dbReference type="Pfam" id="PF07687"/>
    </source>
</evidence>
<dbReference type="Pfam" id="PF07687">
    <property type="entry name" value="M20_dimer"/>
    <property type="match status" value="1"/>
</dbReference>
<organism evidence="19 20">
    <name type="scientific">Saccharomyces pastorianus</name>
    <name type="common">Lager yeast</name>
    <name type="synonym">Saccharomyces cerevisiae x Saccharomyces eubayanus</name>
    <dbReference type="NCBI Taxonomy" id="27292"/>
    <lineage>
        <taxon>Eukaryota</taxon>
        <taxon>Fungi</taxon>
        <taxon>Dikarya</taxon>
        <taxon>Ascomycota</taxon>
        <taxon>Saccharomycotina</taxon>
        <taxon>Saccharomycetes</taxon>
        <taxon>Saccharomycetales</taxon>
        <taxon>Saccharomycetaceae</taxon>
        <taxon>Saccharomyces</taxon>
    </lineage>
</organism>
<evidence type="ECO:0000256" key="13">
    <source>
        <dbReference type="ARBA" id="ARBA00023136"/>
    </source>
</evidence>
<reference evidence="19 20" key="1">
    <citation type="journal article" date="2019" name="BMC Genomics">
        <title>Chromosome level assembly and comparative genome analysis confirm lager-brewing yeasts originated from a single hybridization.</title>
        <authorList>
            <person name="Salazar A.N."/>
            <person name="Gorter de Vries A.R."/>
            <person name="van den Broek M."/>
            <person name="Brouwers N."/>
            <person name="de la Torre Cortes P."/>
            <person name="Kuijpers N.G.A."/>
            <person name="Daran J.G."/>
            <person name="Abeel T."/>
        </authorList>
    </citation>
    <scope>NUCLEOTIDE SEQUENCE [LARGE SCALE GENOMIC DNA]</scope>
    <source>
        <strain evidence="19 20">CBS 1483</strain>
    </source>
</reference>
<comment type="cofactor">
    <cofactor evidence="1">
        <name>Zn(2+)</name>
        <dbReference type="ChEBI" id="CHEBI:29105"/>
    </cofactor>
</comment>
<feature type="active site" description="Proton acceptor" evidence="15">
    <location>
        <position position="239"/>
    </location>
</feature>
<dbReference type="PROSITE" id="PS00759">
    <property type="entry name" value="ARGE_DAPE_CPG2_2"/>
    <property type="match status" value="1"/>
</dbReference>
<comment type="similarity">
    <text evidence="3">Belongs to the peptidase M20A family.</text>
</comment>
<feature type="binding site" evidence="16">
    <location>
        <position position="168"/>
    </location>
    <ligand>
        <name>Zn(2+)</name>
        <dbReference type="ChEBI" id="CHEBI:29105"/>
        <label>2</label>
    </ligand>
</feature>